<reference evidence="3 5" key="2">
    <citation type="submission" date="2018-10" db="EMBL/GenBank/DDBJ databases">
        <title>Complete genome sequence of Pseudomonas pelagia strain Kongs-67.</title>
        <authorList>
            <person name="Sinha R.K."/>
            <person name="Krishnan K."/>
        </authorList>
    </citation>
    <scope>NUCLEOTIDE SEQUENCE [LARGE SCALE GENOMIC DNA]</scope>
    <source>
        <strain evidence="3 5">Kongs-67</strain>
    </source>
</reference>
<keyword evidence="5" id="KW-1185">Reference proteome</keyword>
<dbReference type="Proteomes" id="UP000243750">
    <property type="component" value="Unassembled WGS sequence"/>
</dbReference>
<dbReference type="EMBL" id="CP033116">
    <property type="protein sequence ID" value="QFY58349.1"/>
    <property type="molecule type" value="Genomic_DNA"/>
</dbReference>
<dbReference type="Proteomes" id="UP000344571">
    <property type="component" value="Chromosome"/>
</dbReference>
<protein>
    <submittedName>
        <fullName evidence="3">DUF3617 domain-containing protein</fullName>
    </submittedName>
</protein>
<accession>A0AA91Z5J4</accession>
<dbReference type="InterPro" id="IPR022061">
    <property type="entry name" value="DUF3617"/>
</dbReference>
<sequence>MHVKHGMFRPDAARPDVARPDVARPNEARSEATRPGLALPIASRSAFTLLLLGLWSTGLHAQSITPQPEPGLWRSEATTLINGKDLQAALRTAQEDMFKDLPEEQRAMLSGALGNPPEIGVDMECISAEDARNLTNPEKLIDSARKDMPECTLQAEEASESSLRVIGNCTGSDGFNGDMHGELTMVSSREMRTRFTGKGVMQLDAEQAPKQLQHMATGEPVNIEHSEKSTWVSADCGALQSSEFNY</sequence>
<evidence type="ECO:0000313" key="4">
    <source>
        <dbReference type="Proteomes" id="UP000243750"/>
    </source>
</evidence>
<evidence type="ECO:0000256" key="1">
    <source>
        <dbReference type="SAM" id="MobiDB-lite"/>
    </source>
</evidence>
<dbReference type="RefSeq" id="WP_096347025.1">
    <property type="nucleotide sequence ID" value="NZ_CP033116.1"/>
</dbReference>
<dbReference type="EMBL" id="NWMT01000175">
    <property type="protein sequence ID" value="PCC98821.1"/>
    <property type="molecule type" value="Genomic_DNA"/>
</dbReference>
<dbReference type="AlphaFoldDB" id="A0AA91Z5J4"/>
<reference evidence="2 4" key="1">
    <citation type="submission" date="2017-09" db="EMBL/GenBank/DDBJ databases">
        <title>Bacterial and phytoplankton interrelationship in Kongsfjorden, an Arctic fjord.</title>
        <authorList>
            <person name="Sinha R."/>
            <person name="Krishnan K."/>
        </authorList>
    </citation>
    <scope>NUCLEOTIDE SEQUENCE [LARGE SCALE GENOMIC DNA]</scope>
    <source>
        <strain evidence="2 4">58</strain>
    </source>
</reference>
<gene>
    <name evidence="2" type="ORF">CO192_13170</name>
    <name evidence="3" type="ORF">EAO82_19500</name>
</gene>
<feature type="compositionally biased region" description="Basic and acidic residues" evidence="1">
    <location>
        <begin position="11"/>
        <end position="32"/>
    </location>
</feature>
<organism evidence="2 4">
    <name type="scientific">Halopseudomonas pelagia</name>
    <dbReference type="NCBI Taxonomy" id="553151"/>
    <lineage>
        <taxon>Bacteria</taxon>
        <taxon>Pseudomonadati</taxon>
        <taxon>Pseudomonadota</taxon>
        <taxon>Gammaproteobacteria</taxon>
        <taxon>Pseudomonadales</taxon>
        <taxon>Pseudomonadaceae</taxon>
        <taxon>Halopseudomonas</taxon>
    </lineage>
</organism>
<feature type="region of interest" description="Disordered" evidence="1">
    <location>
        <begin position="1"/>
        <end position="33"/>
    </location>
</feature>
<dbReference type="Pfam" id="PF12276">
    <property type="entry name" value="DUF3617"/>
    <property type="match status" value="1"/>
</dbReference>
<name>A0AA91Z5J4_9GAMM</name>
<proteinExistence type="predicted"/>
<evidence type="ECO:0000313" key="3">
    <source>
        <dbReference type="EMBL" id="QFY58349.1"/>
    </source>
</evidence>
<evidence type="ECO:0000313" key="5">
    <source>
        <dbReference type="Proteomes" id="UP000344571"/>
    </source>
</evidence>
<evidence type="ECO:0000313" key="2">
    <source>
        <dbReference type="EMBL" id="PCC98821.1"/>
    </source>
</evidence>